<dbReference type="RefSeq" id="WP_013682280.1">
    <property type="nucleotide sequence ID" value="NC_015318.1"/>
</dbReference>
<dbReference type="InterPro" id="IPR027417">
    <property type="entry name" value="P-loop_NTPase"/>
</dbReference>
<dbReference type="InParanoid" id="F2LXD4"/>
<dbReference type="GO" id="GO:0098796">
    <property type="term" value="C:membrane protein complex"/>
    <property type="evidence" value="ECO:0007669"/>
    <property type="project" value="UniProtKB-ARBA"/>
</dbReference>
<accession>F2LXD4</accession>
<dbReference type="Pfam" id="PF00005">
    <property type="entry name" value="ABC_tran"/>
    <property type="match status" value="1"/>
</dbReference>
<evidence type="ECO:0000256" key="1">
    <source>
        <dbReference type="ARBA" id="ARBA00022448"/>
    </source>
</evidence>
<sequence length="224" mass="24770">MSIILETKSIKKSFVSGQRTITILNGLNIEIRKGEMVAIMGVSGSGKSTLLHILGLLSEPDEGEIYFLDSKITYKNENKLAFIRNRYIGFVFQFYSLIGELNVVQNIMLPSMINNKPDKKKALELLELVGLGTEKKDKYPSTLSGGELQRVAIARALMVSPALVIADEPTANLDKAASIDIVKTMREINHSTNQTFIIATHSEDVANMCDRILFLSGGLLHEKN</sequence>
<proteinExistence type="inferred from homology"/>
<evidence type="ECO:0000313" key="7">
    <source>
        <dbReference type="Proteomes" id="UP000008139"/>
    </source>
</evidence>
<protein>
    <submittedName>
        <fullName evidence="6">Phosphonate-transporting ATPase</fullName>
        <ecNumber evidence="6">3.6.3.28</ecNumber>
    </submittedName>
</protein>
<reference evidence="6 7" key="1">
    <citation type="journal article" date="2011" name="Stand. Genomic Sci.">
        <title>Complete genome sequence of the thermophilic sulfur-reducer Hippea maritima type strain (MH(2)).</title>
        <authorList>
            <person name="Huntemann M."/>
            <person name="Lu M."/>
            <person name="Nolan M."/>
            <person name="Lapidus A."/>
            <person name="Lucas S."/>
            <person name="Hammon N."/>
            <person name="Deshpande S."/>
            <person name="Cheng J.F."/>
            <person name="Tapia R."/>
            <person name="Han C."/>
            <person name="Goodwin L."/>
            <person name="Pitluck S."/>
            <person name="Liolios K."/>
            <person name="Pagani I."/>
            <person name="Ivanova N."/>
            <person name="Ovchinikova G."/>
            <person name="Pati A."/>
            <person name="Chen A."/>
            <person name="Palaniappan K."/>
            <person name="Land M."/>
            <person name="Hauser L."/>
            <person name="Jeffries C.D."/>
            <person name="Detter J.C."/>
            <person name="Brambilla E.M."/>
            <person name="Rohde M."/>
            <person name="Spring S."/>
            <person name="Goker M."/>
            <person name="Woyke T."/>
            <person name="Bristow J."/>
            <person name="Eisen J.A."/>
            <person name="Markowitz V."/>
            <person name="Hugenholtz P."/>
            <person name="Kyrpides N.C."/>
            <person name="Klenk H.P."/>
            <person name="Mavromatis K."/>
        </authorList>
    </citation>
    <scope>NUCLEOTIDE SEQUENCE [LARGE SCALE GENOMIC DNA]</scope>
    <source>
        <strain evidence="7">ATCC 700847 / DSM 10411 / MH2</strain>
    </source>
</reference>
<dbReference type="InterPro" id="IPR017871">
    <property type="entry name" value="ABC_transporter-like_CS"/>
</dbReference>
<keyword evidence="6" id="KW-0378">Hydrolase</keyword>
<dbReference type="eggNOG" id="COG1136">
    <property type="taxonomic scope" value="Bacteria"/>
</dbReference>
<gene>
    <name evidence="6" type="ordered locus">Hipma_1290</name>
</gene>
<comment type="similarity">
    <text evidence="4">Belongs to the ABC transporter superfamily. Macrolide exporter (TC 3.A.1.122) family.</text>
</comment>
<dbReference type="Gene3D" id="3.40.50.300">
    <property type="entry name" value="P-loop containing nucleotide triphosphate hydrolases"/>
    <property type="match status" value="1"/>
</dbReference>
<dbReference type="SMART" id="SM00382">
    <property type="entry name" value="AAA"/>
    <property type="match status" value="1"/>
</dbReference>
<name>F2LXD4_HIPMA</name>
<keyword evidence="7" id="KW-1185">Reference proteome</keyword>
<evidence type="ECO:0000313" key="6">
    <source>
        <dbReference type="EMBL" id="AEA34248.1"/>
    </source>
</evidence>
<dbReference type="STRING" id="760142.Hipma_1290"/>
<reference evidence="7" key="2">
    <citation type="submission" date="2011-03" db="EMBL/GenBank/DDBJ databases">
        <title>The complete genome of Hippea maritima DSM 10411.</title>
        <authorList>
            <consortium name="US DOE Joint Genome Institute (JGI-PGF)"/>
            <person name="Lucas S."/>
            <person name="Copeland A."/>
            <person name="Lapidus A."/>
            <person name="Bruce D."/>
            <person name="Goodwin L."/>
            <person name="Pitluck S."/>
            <person name="Peters L."/>
            <person name="Kyrpides N."/>
            <person name="Mavromatis K."/>
            <person name="Pagani I."/>
            <person name="Ivanova N."/>
            <person name="Mikhailova N."/>
            <person name="Lu M."/>
            <person name="Detter J.C."/>
            <person name="Tapia R."/>
            <person name="Han C."/>
            <person name="Land M."/>
            <person name="Hauser L."/>
            <person name="Markowitz V."/>
            <person name="Cheng J.-F."/>
            <person name="Hugenholtz P."/>
            <person name="Woyke T."/>
            <person name="Wu D."/>
            <person name="Spring S."/>
            <person name="Schroeder M."/>
            <person name="Brambilla E."/>
            <person name="Klenk H.-P."/>
            <person name="Eisen J.A."/>
        </authorList>
    </citation>
    <scope>NUCLEOTIDE SEQUENCE [LARGE SCALE GENOMIC DNA]</scope>
    <source>
        <strain evidence="7">ATCC 700847 / DSM 10411 / MH2</strain>
    </source>
</reference>
<dbReference type="PANTHER" id="PTHR42798">
    <property type="entry name" value="LIPOPROTEIN-RELEASING SYSTEM ATP-BINDING PROTEIN LOLD"/>
    <property type="match status" value="1"/>
</dbReference>
<dbReference type="InterPro" id="IPR003439">
    <property type="entry name" value="ABC_transporter-like_ATP-bd"/>
</dbReference>
<dbReference type="GO" id="GO:0005524">
    <property type="term" value="F:ATP binding"/>
    <property type="evidence" value="ECO:0007669"/>
    <property type="project" value="UniProtKB-KW"/>
</dbReference>
<dbReference type="AlphaFoldDB" id="F2LXD4"/>
<evidence type="ECO:0000256" key="2">
    <source>
        <dbReference type="ARBA" id="ARBA00022741"/>
    </source>
</evidence>
<feature type="domain" description="ABC transporter" evidence="5">
    <location>
        <begin position="5"/>
        <end position="224"/>
    </location>
</feature>
<dbReference type="InterPro" id="IPR003593">
    <property type="entry name" value="AAA+_ATPase"/>
</dbReference>
<evidence type="ECO:0000256" key="4">
    <source>
        <dbReference type="ARBA" id="ARBA00038388"/>
    </source>
</evidence>
<dbReference type="FunFam" id="3.40.50.300:FF:000032">
    <property type="entry name" value="Export ABC transporter ATP-binding protein"/>
    <property type="match status" value="1"/>
</dbReference>
<dbReference type="PANTHER" id="PTHR42798:SF7">
    <property type="entry name" value="ALPHA-D-RIBOSE 1-METHYLPHOSPHONATE 5-TRIPHOSPHATE SYNTHASE SUBUNIT PHNL"/>
    <property type="match status" value="1"/>
</dbReference>
<dbReference type="CDD" id="cd03255">
    <property type="entry name" value="ABC_MJ0796_LolCDE_FtsE"/>
    <property type="match status" value="1"/>
</dbReference>
<dbReference type="EC" id="3.6.3.28" evidence="6"/>
<dbReference type="OrthoDB" id="9809450at2"/>
<evidence type="ECO:0000259" key="5">
    <source>
        <dbReference type="PROSITE" id="PS50893"/>
    </source>
</evidence>
<dbReference type="PROSITE" id="PS00211">
    <property type="entry name" value="ABC_TRANSPORTER_1"/>
    <property type="match status" value="1"/>
</dbReference>
<dbReference type="PROSITE" id="PS50893">
    <property type="entry name" value="ABC_TRANSPORTER_2"/>
    <property type="match status" value="1"/>
</dbReference>
<dbReference type="Proteomes" id="UP000008139">
    <property type="component" value="Chromosome"/>
</dbReference>
<dbReference type="GO" id="GO:0022857">
    <property type="term" value="F:transmembrane transporter activity"/>
    <property type="evidence" value="ECO:0007669"/>
    <property type="project" value="UniProtKB-ARBA"/>
</dbReference>
<organism evidence="6 7">
    <name type="scientific">Hippea maritima (strain ATCC 700847 / DSM 10411 / MH2)</name>
    <dbReference type="NCBI Taxonomy" id="760142"/>
    <lineage>
        <taxon>Bacteria</taxon>
        <taxon>Pseudomonadati</taxon>
        <taxon>Campylobacterota</taxon>
        <taxon>Desulfurellia</taxon>
        <taxon>Desulfurellales</taxon>
        <taxon>Hippeaceae</taxon>
        <taxon>Hippea</taxon>
    </lineage>
</organism>
<dbReference type="KEGG" id="hmr:Hipma_1290"/>
<dbReference type="GO" id="GO:0016887">
    <property type="term" value="F:ATP hydrolysis activity"/>
    <property type="evidence" value="ECO:0007669"/>
    <property type="project" value="InterPro"/>
</dbReference>
<dbReference type="InterPro" id="IPR017911">
    <property type="entry name" value="MacB-like_ATP-bd"/>
</dbReference>
<keyword evidence="1" id="KW-0813">Transport</keyword>
<dbReference type="EMBL" id="CP002606">
    <property type="protein sequence ID" value="AEA34248.1"/>
    <property type="molecule type" value="Genomic_DNA"/>
</dbReference>
<dbReference type="SUPFAM" id="SSF52540">
    <property type="entry name" value="P-loop containing nucleoside triphosphate hydrolases"/>
    <property type="match status" value="1"/>
</dbReference>
<keyword evidence="3" id="KW-0067">ATP-binding</keyword>
<evidence type="ECO:0000256" key="3">
    <source>
        <dbReference type="ARBA" id="ARBA00022840"/>
    </source>
</evidence>
<keyword evidence="2" id="KW-0547">Nucleotide-binding</keyword>
<dbReference type="HOGENOM" id="CLU_000604_1_22_7"/>